<comment type="catalytic activity">
    <reaction evidence="1">
        <text>5-amino-6-(5-phospho-D-ribosylamino)uracil + H2O = 5,6-diaminouracil + D-ribose 5-phosphate</text>
        <dbReference type="Rhea" id="RHEA:55020"/>
        <dbReference type="ChEBI" id="CHEBI:15377"/>
        <dbReference type="ChEBI" id="CHEBI:46252"/>
        <dbReference type="ChEBI" id="CHEBI:58453"/>
        <dbReference type="ChEBI" id="CHEBI:78346"/>
    </reaction>
</comment>
<dbReference type="AlphaFoldDB" id="A0A1T2L0Z4"/>
<reference evidence="4 5" key="1">
    <citation type="submission" date="2016-11" db="EMBL/GenBank/DDBJ databases">
        <title>Mixed transmission modes and dynamic genome evolution in an obligate animal-bacterial symbiosis.</title>
        <authorList>
            <person name="Russell S.L."/>
            <person name="Corbett-Detig R.B."/>
            <person name="Cavanaugh C.M."/>
        </authorList>
    </citation>
    <scope>NUCLEOTIDE SEQUENCE [LARGE SCALE GENOMIC DNA]</scope>
    <source>
        <strain evidence="4">Sveles-Q1</strain>
    </source>
</reference>
<dbReference type="GO" id="GO:0016787">
    <property type="term" value="F:hydrolase activity"/>
    <property type="evidence" value="ECO:0007669"/>
    <property type="project" value="UniProtKB-KW"/>
</dbReference>
<feature type="domain" description="NADAR" evidence="3">
    <location>
        <begin position="21"/>
        <end position="149"/>
    </location>
</feature>
<accession>A0A1T2L0Z4</accession>
<evidence type="ECO:0000256" key="2">
    <source>
        <dbReference type="ARBA" id="ARBA00000751"/>
    </source>
</evidence>
<dbReference type="Gene3D" id="1.10.357.40">
    <property type="entry name" value="YbiA-like"/>
    <property type="match status" value="1"/>
</dbReference>
<name>A0A1T2L0Z4_9GAMM</name>
<dbReference type="InterPro" id="IPR012816">
    <property type="entry name" value="NADAR"/>
</dbReference>
<evidence type="ECO:0000313" key="5">
    <source>
        <dbReference type="Proteomes" id="UP000191110"/>
    </source>
</evidence>
<keyword evidence="4" id="KW-0378">Hydrolase</keyword>
<dbReference type="CDD" id="cd15457">
    <property type="entry name" value="NADAR"/>
    <property type="match status" value="1"/>
</dbReference>
<dbReference type="SUPFAM" id="SSF143990">
    <property type="entry name" value="YbiA-like"/>
    <property type="match status" value="1"/>
</dbReference>
<protein>
    <submittedName>
        <fullName evidence="4">GTP cyclohydrolase</fullName>
    </submittedName>
</protein>
<evidence type="ECO:0000313" key="4">
    <source>
        <dbReference type="EMBL" id="OOZ38680.1"/>
    </source>
</evidence>
<organism evidence="4 5">
    <name type="scientific">Solemya pervernicosa gill symbiont</name>
    <dbReference type="NCBI Taxonomy" id="642797"/>
    <lineage>
        <taxon>Bacteria</taxon>
        <taxon>Pseudomonadati</taxon>
        <taxon>Pseudomonadota</taxon>
        <taxon>Gammaproteobacteria</taxon>
        <taxon>sulfur-oxidizing symbionts</taxon>
    </lineage>
</organism>
<evidence type="ECO:0000259" key="3">
    <source>
        <dbReference type="Pfam" id="PF08719"/>
    </source>
</evidence>
<dbReference type="OrthoDB" id="9793111at2"/>
<comment type="caution">
    <text evidence="4">The sequence shown here is derived from an EMBL/GenBank/DDBJ whole genome shotgun (WGS) entry which is preliminary data.</text>
</comment>
<proteinExistence type="predicted"/>
<evidence type="ECO:0000256" key="1">
    <source>
        <dbReference type="ARBA" id="ARBA00000022"/>
    </source>
</evidence>
<dbReference type="EMBL" id="MPRL01000076">
    <property type="protein sequence ID" value="OOZ38680.1"/>
    <property type="molecule type" value="Genomic_DNA"/>
</dbReference>
<gene>
    <name evidence="4" type="ORF">BOW53_14635</name>
</gene>
<dbReference type="RefSeq" id="WP_078484831.1">
    <property type="nucleotide sequence ID" value="NZ_MPRL01000076.1"/>
</dbReference>
<sequence>MFNATDKKVIYVARSDADNPLASFSRHGFELDGESWPSVEHYYHGMKFEDGEVRESIRSTPHPSDTAKLAKKHRRHIRKDWNKIRVTVMTRAIYIKCRSHPEVAAALQATGELRIVETSQYDYFWGCGRDARGDNRYGEVLMNVRNKLREEASASET</sequence>
<comment type="catalytic activity">
    <reaction evidence="2">
        <text>2,5-diamino-6-hydroxy-4-(5-phosphoribosylamino)-pyrimidine + H2O = 2,5,6-triamino-4-hydroxypyrimidine + D-ribose 5-phosphate</text>
        <dbReference type="Rhea" id="RHEA:23436"/>
        <dbReference type="ChEBI" id="CHEBI:15377"/>
        <dbReference type="ChEBI" id="CHEBI:58614"/>
        <dbReference type="ChEBI" id="CHEBI:78346"/>
        <dbReference type="ChEBI" id="CHEBI:137796"/>
    </reaction>
</comment>
<dbReference type="InterPro" id="IPR037238">
    <property type="entry name" value="YbiA-like_sf"/>
</dbReference>
<dbReference type="NCBIfam" id="TIGR02464">
    <property type="entry name" value="ribofla_fusion"/>
    <property type="match status" value="1"/>
</dbReference>
<keyword evidence="5" id="KW-1185">Reference proteome</keyword>
<dbReference type="Pfam" id="PF08719">
    <property type="entry name" value="NADAR"/>
    <property type="match status" value="1"/>
</dbReference>
<dbReference type="Proteomes" id="UP000191110">
    <property type="component" value="Unassembled WGS sequence"/>
</dbReference>